<keyword evidence="4 7" id="KW-0812">Transmembrane</keyword>
<dbReference type="EMBL" id="BAAAON010000002">
    <property type="protein sequence ID" value="GAA2175564.1"/>
    <property type="molecule type" value="Genomic_DNA"/>
</dbReference>
<evidence type="ECO:0000256" key="6">
    <source>
        <dbReference type="ARBA" id="ARBA00023136"/>
    </source>
</evidence>
<organism evidence="9 10">
    <name type="scientific">Arthrobacter parietis</name>
    <dbReference type="NCBI Taxonomy" id="271434"/>
    <lineage>
        <taxon>Bacteria</taxon>
        <taxon>Bacillati</taxon>
        <taxon>Actinomycetota</taxon>
        <taxon>Actinomycetes</taxon>
        <taxon>Micrococcales</taxon>
        <taxon>Micrococcaceae</taxon>
        <taxon>Arthrobacter</taxon>
    </lineage>
</organism>
<comment type="similarity">
    <text evidence="2">Belongs to the DedA family.</text>
</comment>
<dbReference type="PANTHER" id="PTHR42709">
    <property type="entry name" value="ALKALINE PHOSPHATASE LIKE PROTEIN"/>
    <property type="match status" value="1"/>
</dbReference>
<dbReference type="Proteomes" id="UP001500974">
    <property type="component" value="Unassembled WGS sequence"/>
</dbReference>
<dbReference type="Pfam" id="PF09335">
    <property type="entry name" value="VTT_dom"/>
    <property type="match status" value="1"/>
</dbReference>
<evidence type="ECO:0000259" key="8">
    <source>
        <dbReference type="Pfam" id="PF09335"/>
    </source>
</evidence>
<feature type="transmembrane region" description="Helical" evidence="7">
    <location>
        <begin position="152"/>
        <end position="177"/>
    </location>
</feature>
<evidence type="ECO:0000256" key="3">
    <source>
        <dbReference type="ARBA" id="ARBA00022475"/>
    </source>
</evidence>
<gene>
    <name evidence="9" type="ORF">GCM10009784_18430</name>
</gene>
<dbReference type="InterPro" id="IPR051311">
    <property type="entry name" value="DedA_domain"/>
</dbReference>
<dbReference type="RefSeq" id="WP_346028166.1">
    <property type="nucleotide sequence ID" value="NZ_BAAAON010000002.1"/>
</dbReference>
<dbReference type="PANTHER" id="PTHR42709:SF6">
    <property type="entry name" value="UNDECAPRENYL PHOSPHATE TRANSPORTER A"/>
    <property type="match status" value="1"/>
</dbReference>
<keyword evidence="10" id="KW-1185">Reference proteome</keyword>
<evidence type="ECO:0000313" key="10">
    <source>
        <dbReference type="Proteomes" id="UP001500974"/>
    </source>
</evidence>
<evidence type="ECO:0000256" key="1">
    <source>
        <dbReference type="ARBA" id="ARBA00004651"/>
    </source>
</evidence>
<accession>A0ABN3AW56</accession>
<evidence type="ECO:0000256" key="2">
    <source>
        <dbReference type="ARBA" id="ARBA00010792"/>
    </source>
</evidence>
<comment type="subcellular location">
    <subcellularLocation>
        <location evidence="1">Cell membrane</location>
        <topology evidence="1">Multi-pass membrane protein</topology>
    </subcellularLocation>
</comment>
<dbReference type="InterPro" id="IPR032816">
    <property type="entry name" value="VTT_dom"/>
</dbReference>
<keyword evidence="3" id="KW-1003">Cell membrane</keyword>
<reference evidence="9 10" key="1">
    <citation type="journal article" date="2019" name="Int. J. Syst. Evol. Microbiol.">
        <title>The Global Catalogue of Microorganisms (GCM) 10K type strain sequencing project: providing services to taxonomists for standard genome sequencing and annotation.</title>
        <authorList>
            <consortium name="The Broad Institute Genomics Platform"/>
            <consortium name="The Broad Institute Genome Sequencing Center for Infectious Disease"/>
            <person name="Wu L."/>
            <person name="Ma J."/>
        </authorList>
    </citation>
    <scope>NUCLEOTIDE SEQUENCE [LARGE SCALE GENOMIC DNA]</scope>
    <source>
        <strain evidence="9 10">JCM 14917</strain>
    </source>
</reference>
<sequence>MWTTPTQASTGGAQDQSGLTGVITDVMSALGEIGVGVLVLLETVFPPIPSEVVLPLAGFLSQRGEMNAVLVLALATLGSFIGALLLYLLGAKLGEERVVRGLSRLPLVDRDDFERAARWFHRHGRSAVFFGRLIPGVRSLISLPAGAEHMPLATFTLFTVAGSLLWNVLLIGLGYFLGTQYHLVDQYSQYFDLFLYAALAAFLGWLIFRRVRRRRAG</sequence>
<feature type="transmembrane region" description="Helical" evidence="7">
    <location>
        <begin position="68"/>
        <end position="90"/>
    </location>
</feature>
<feature type="transmembrane region" description="Helical" evidence="7">
    <location>
        <begin position="189"/>
        <end position="208"/>
    </location>
</feature>
<evidence type="ECO:0000256" key="7">
    <source>
        <dbReference type="SAM" id="Phobius"/>
    </source>
</evidence>
<keyword evidence="5 7" id="KW-1133">Transmembrane helix</keyword>
<feature type="domain" description="VTT" evidence="8">
    <location>
        <begin position="48"/>
        <end position="175"/>
    </location>
</feature>
<evidence type="ECO:0000313" key="9">
    <source>
        <dbReference type="EMBL" id="GAA2175564.1"/>
    </source>
</evidence>
<proteinExistence type="inferred from homology"/>
<protein>
    <submittedName>
        <fullName evidence="9">DedA family protein</fullName>
    </submittedName>
</protein>
<comment type="caution">
    <text evidence="9">The sequence shown here is derived from an EMBL/GenBank/DDBJ whole genome shotgun (WGS) entry which is preliminary data.</text>
</comment>
<keyword evidence="6 7" id="KW-0472">Membrane</keyword>
<name>A0ABN3AW56_9MICC</name>
<evidence type="ECO:0000256" key="5">
    <source>
        <dbReference type="ARBA" id="ARBA00022989"/>
    </source>
</evidence>
<evidence type="ECO:0000256" key="4">
    <source>
        <dbReference type="ARBA" id="ARBA00022692"/>
    </source>
</evidence>